<dbReference type="Pfam" id="PF25997">
    <property type="entry name" value="BSH_YhbJ"/>
    <property type="match status" value="1"/>
</dbReference>
<dbReference type="Pfam" id="PF25990">
    <property type="entry name" value="Beta-barrel_YknX"/>
    <property type="match status" value="1"/>
</dbReference>
<sequence length="208" mass="22585">MKKKKILLAIILLVVLIGGGAAYYFLVYSSGFIVTDNAKVTAKMYSIYPASPGSLLEWDVRNGDVVAKDEVLGRTQSLPYIISPIKGTVVQDNVEQNQNVSAATQLAVIADTDNLYIGVNVEETKIFEISIGQKVDVKLDAYPGKSFSGTVTEIASTTQTYFSSTSSFTTSGTYTKVTQNIPIKVEISNPDDLPLIFGMNATVKFYVK</sequence>
<dbReference type="GO" id="GO:0055085">
    <property type="term" value="P:transmembrane transport"/>
    <property type="evidence" value="ECO:0007669"/>
    <property type="project" value="InterPro"/>
</dbReference>
<dbReference type="Gene3D" id="2.40.30.170">
    <property type="match status" value="1"/>
</dbReference>
<feature type="domain" description="YknX-like beta-barrel" evidence="5">
    <location>
        <begin position="120"/>
        <end position="202"/>
    </location>
</feature>
<gene>
    <name evidence="7" type="ORF">SDC9_52575</name>
</gene>
<keyword evidence="4" id="KW-0472">Membrane</keyword>
<evidence type="ECO:0008006" key="8">
    <source>
        <dbReference type="Google" id="ProtNLM"/>
    </source>
</evidence>
<dbReference type="AlphaFoldDB" id="A0A644WQU9"/>
<dbReference type="PANTHER" id="PTHR30386">
    <property type="entry name" value="MEMBRANE FUSION SUBUNIT OF EMRAB-TOLC MULTIDRUG EFFLUX PUMP"/>
    <property type="match status" value="1"/>
</dbReference>
<keyword evidence="3" id="KW-1133">Transmembrane helix</keyword>
<dbReference type="PANTHER" id="PTHR30386:SF26">
    <property type="entry name" value="TRANSPORT PROTEIN COMB"/>
    <property type="match status" value="1"/>
</dbReference>
<proteinExistence type="predicted"/>
<evidence type="ECO:0000259" key="6">
    <source>
        <dbReference type="Pfam" id="PF25997"/>
    </source>
</evidence>
<accession>A0A644WQU9</accession>
<keyword evidence="2" id="KW-0812">Transmembrane</keyword>
<dbReference type="EMBL" id="VSSQ01001214">
    <property type="protein sequence ID" value="MPM06276.1"/>
    <property type="molecule type" value="Genomic_DNA"/>
</dbReference>
<name>A0A644WQU9_9ZZZZ</name>
<organism evidence="7">
    <name type="scientific">bioreactor metagenome</name>
    <dbReference type="NCBI Taxonomy" id="1076179"/>
    <lineage>
        <taxon>unclassified sequences</taxon>
        <taxon>metagenomes</taxon>
        <taxon>ecological metagenomes</taxon>
    </lineage>
</organism>
<dbReference type="Gene3D" id="2.40.50.100">
    <property type="match status" value="1"/>
</dbReference>
<dbReference type="InterPro" id="IPR058635">
    <property type="entry name" value="BSH_YhbJ"/>
</dbReference>
<comment type="caution">
    <text evidence="7">The sequence shown here is derived from an EMBL/GenBank/DDBJ whole genome shotgun (WGS) entry which is preliminary data.</text>
</comment>
<evidence type="ECO:0000256" key="2">
    <source>
        <dbReference type="ARBA" id="ARBA00022692"/>
    </source>
</evidence>
<evidence type="ECO:0000256" key="1">
    <source>
        <dbReference type="ARBA" id="ARBA00004167"/>
    </source>
</evidence>
<dbReference type="InterPro" id="IPR050739">
    <property type="entry name" value="MFP"/>
</dbReference>
<evidence type="ECO:0000256" key="4">
    <source>
        <dbReference type="ARBA" id="ARBA00023136"/>
    </source>
</evidence>
<feature type="domain" description="YhbJ barrel-sandwich hybrid" evidence="6">
    <location>
        <begin position="44"/>
        <end position="111"/>
    </location>
</feature>
<reference evidence="7" key="1">
    <citation type="submission" date="2019-08" db="EMBL/GenBank/DDBJ databases">
        <authorList>
            <person name="Kucharzyk K."/>
            <person name="Murdoch R.W."/>
            <person name="Higgins S."/>
            <person name="Loffler F."/>
        </authorList>
    </citation>
    <scope>NUCLEOTIDE SEQUENCE</scope>
</reference>
<dbReference type="SUPFAM" id="SSF51230">
    <property type="entry name" value="Single hybrid motif"/>
    <property type="match status" value="1"/>
</dbReference>
<dbReference type="InterPro" id="IPR011053">
    <property type="entry name" value="Single_hybrid_motif"/>
</dbReference>
<dbReference type="GO" id="GO:0016020">
    <property type="term" value="C:membrane"/>
    <property type="evidence" value="ECO:0007669"/>
    <property type="project" value="UniProtKB-SubCell"/>
</dbReference>
<evidence type="ECO:0000256" key="3">
    <source>
        <dbReference type="ARBA" id="ARBA00022989"/>
    </source>
</evidence>
<comment type="subcellular location">
    <subcellularLocation>
        <location evidence="1">Membrane</location>
        <topology evidence="1">Single-pass membrane protein</topology>
    </subcellularLocation>
</comment>
<evidence type="ECO:0000259" key="5">
    <source>
        <dbReference type="Pfam" id="PF25990"/>
    </source>
</evidence>
<evidence type="ECO:0000313" key="7">
    <source>
        <dbReference type="EMBL" id="MPM06276.1"/>
    </source>
</evidence>
<protein>
    <recommendedName>
        <fullName evidence="8">Multidrug resistance protein EmrK</fullName>
    </recommendedName>
</protein>
<dbReference type="InterPro" id="IPR058636">
    <property type="entry name" value="Beta-barrel_YknX"/>
</dbReference>